<evidence type="ECO:0000256" key="9">
    <source>
        <dbReference type="ARBA" id="ARBA00022842"/>
    </source>
</evidence>
<feature type="binding site" evidence="12">
    <location>
        <position position="470"/>
    </location>
    <ligand>
        <name>Mg(2+)</name>
        <dbReference type="ChEBI" id="CHEBI:18420"/>
    </ligand>
</feature>
<evidence type="ECO:0000256" key="3">
    <source>
        <dbReference type="ARBA" id="ARBA00001964"/>
    </source>
</evidence>
<comment type="similarity">
    <text evidence="4 13">Belongs to the TPP enzyme family.</text>
</comment>
<comment type="caution">
    <text evidence="17">The sequence shown here is derived from an EMBL/GenBank/DDBJ whole genome shotgun (WGS) entry which is preliminary data.</text>
</comment>
<dbReference type="PANTHER" id="PTHR43452">
    <property type="entry name" value="PYRUVATE DECARBOXYLASE"/>
    <property type="match status" value="1"/>
</dbReference>
<keyword evidence="18" id="KW-1185">Reference proteome</keyword>
<comment type="cofactor">
    <cofactor evidence="12">
        <name>Mg(2+)</name>
        <dbReference type="ChEBI" id="CHEBI:18420"/>
    </cofactor>
    <text evidence="12">Binds 1 Mg(2+) per subunit.</text>
</comment>
<dbReference type="GO" id="GO:0005829">
    <property type="term" value="C:cytosol"/>
    <property type="evidence" value="ECO:0007669"/>
    <property type="project" value="TreeGrafter"/>
</dbReference>
<dbReference type="Pfam" id="PF02776">
    <property type="entry name" value="TPP_enzyme_N"/>
    <property type="match status" value="1"/>
</dbReference>
<dbReference type="PANTHER" id="PTHR43452:SF1">
    <property type="entry name" value="PYRUVATE DECARBOXYLASE C186.09-RELATED"/>
    <property type="match status" value="1"/>
</dbReference>
<evidence type="ECO:0000256" key="6">
    <source>
        <dbReference type="ARBA" id="ARBA00013202"/>
    </source>
</evidence>
<dbReference type="CDD" id="cd07038">
    <property type="entry name" value="TPP_PYR_PDC_IPDC_like"/>
    <property type="match status" value="1"/>
</dbReference>
<feature type="domain" description="Thiamine pyrophosphate enzyme central" evidence="14">
    <location>
        <begin position="201"/>
        <end position="323"/>
    </location>
</feature>
<evidence type="ECO:0000256" key="11">
    <source>
        <dbReference type="ARBA" id="ARBA00023239"/>
    </source>
</evidence>
<evidence type="ECO:0000259" key="16">
    <source>
        <dbReference type="Pfam" id="PF02776"/>
    </source>
</evidence>
<dbReference type="CDD" id="cd02005">
    <property type="entry name" value="TPP_PDC_IPDC"/>
    <property type="match status" value="1"/>
</dbReference>
<keyword evidence="8" id="KW-0210">Decarboxylase</keyword>
<dbReference type="InterPro" id="IPR029061">
    <property type="entry name" value="THDP-binding"/>
</dbReference>
<evidence type="ECO:0000256" key="13">
    <source>
        <dbReference type="RuleBase" id="RU362132"/>
    </source>
</evidence>
<dbReference type="PIRSF" id="PIRSF036565">
    <property type="entry name" value="Pyruvt_ip_decrb"/>
    <property type="match status" value="1"/>
</dbReference>
<evidence type="ECO:0000256" key="8">
    <source>
        <dbReference type="ARBA" id="ARBA00022793"/>
    </source>
</evidence>
<dbReference type="GO" id="GO:0004737">
    <property type="term" value="F:pyruvate decarboxylase activity"/>
    <property type="evidence" value="ECO:0007669"/>
    <property type="project" value="UniProtKB-EC"/>
</dbReference>
<keyword evidence="7 12" id="KW-0479">Metal-binding</keyword>
<dbReference type="AlphaFoldDB" id="A0AAW1SVI1"/>
<dbReference type="InterPro" id="IPR012000">
    <property type="entry name" value="Thiamin_PyroP_enz_cen_dom"/>
</dbReference>
<evidence type="ECO:0000256" key="7">
    <source>
        <dbReference type="ARBA" id="ARBA00022723"/>
    </source>
</evidence>
<dbReference type="Pfam" id="PF02775">
    <property type="entry name" value="TPP_enzyme_C"/>
    <property type="match status" value="1"/>
</dbReference>
<dbReference type="InterPro" id="IPR011766">
    <property type="entry name" value="TPP_enzyme_TPP-bd"/>
</dbReference>
<dbReference type="EMBL" id="JALJOV010000766">
    <property type="protein sequence ID" value="KAK9861401.1"/>
    <property type="molecule type" value="Genomic_DNA"/>
</dbReference>
<name>A0AAW1SVI1_9CHLO</name>
<proteinExistence type="inferred from homology"/>
<accession>A0AAW1SVI1</accession>
<dbReference type="FunFam" id="3.40.50.1220:FF:000009">
    <property type="entry name" value="Pyruvate decarboxylase 1"/>
    <property type="match status" value="1"/>
</dbReference>
<comment type="subunit">
    <text evidence="5">Homotetramer.</text>
</comment>
<evidence type="ECO:0000256" key="4">
    <source>
        <dbReference type="ARBA" id="ARBA00007812"/>
    </source>
</evidence>
<keyword evidence="9 12" id="KW-0460">Magnesium</keyword>
<dbReference type="SUPFAM" id="SSF52518">
    <property type="entry name" value="Thiamin diphosphate-binding fold (THDP-binding)"/>
    <property type="match status" value="2"/>
</dbReference>
<keyword evidence="11" id="KW-0456">Lyase</keyword>
<dbReference type="InterPro" id="IPR012110">
    <property type="entry name" value="PDC/IPDC-like"/>
</dbReference>
<dbReference type="InterPro" id="IPR029035">
    <property type="entry name" value="DHS-like_NAD/FAD-binding_dom"/>
</dbReference>
<dbReference type="Gene3D" id="3.40.50.970">
    <property type="match status" value="2"/>
</dbReference>
<evidence type="ECO:0000256" key="12">
    <source>
        <dbReference type="PIRSR" id="PIRSR036565-2"/>
    </source>
</evidence>
<evidence type="ECO:0000313" key="17">
    <source>
        <dbReference type="EMBL" id="KAK9861401.1"/>
    </source>
</evidence>
<dbReference type="SUPFAM" id="SSF52467">
    <property type="entry name" value="DHS-like NAD/FAD-binding domain"/>
    <property type="match status" value="1"/>
</dbReference>
<evidence type="ECO:0000256" key="1">
    <source>
        <dbReference type="ARBA" id="ARBA00001041"/>
    </source>
</evidence>
<dbReference type="InterPro" id="IPR047213">
    <property type="entry name" value="TPP_PYR_PDC_IPDC-like"/>
</dbReference>
<reference evidence="17 18" key="1">
    <citation type="journal article" date="2024" name="Nat. Commun.">
        <title>Phylogenomics reveals the evolutionary origins of lichenization in chlorophyte algae.</title>
        <authorList>
            <person name="Puginier C."/>
            <person name="Libourel C."/>
            <person name="Otte J."/>
            <person name="Skaloud P."/>
            <person name="Haon M."/>
            <person name="Grisel S."/>
            <person name="Petersen M."/>
            <person name="Berrin J.G."/>
            <person name="Delaux P.M."/>
            <person name="Dal Grande F."/>
            <person name="Keller J."/>
        </authorList>
    </citation>
    <scope>NUCLEOTIDE SEQUENCE [LARGE SCALE GENOMIC DNA]</scope>
    <source>
        <strain evidence="17 18">SAG 2523</strain>
    </source>
</reference>
<evidence type="ECO:0000256" key="2">
    <source>
        <dbReference type="ARBA" id="ARBA00001920"/>
    </source>
</evidence>
<gene>
    <name evidence="17" type="ORF">WJX84_001430</name>
</gene>
<protein>
    <recommendedName>
        <fullName evidence="6">pyruvate decarboxylase</fullName>
        <ecNumber evidence="6">4.1.1.1</ecNumber>
    </recommendedName>
</protein>
<evidence type="ECO:0000256" key="5">
    <source>
        <dbReference type="ARBA" id="ARBA00011881"/>
    </source>
</evidence>
<dbReference type="InterPro" id="IPR012001">
    <property type="entry name" value="Thiamin_PyroP_enz_TPP-bd_dom"/>
</dbReference>
<evidence type="ECO:0000259" key="14">
    <source>
        <dbReference type="Pfam" id="PF00205"/>
    </source>
</evidence>
<sequence length="566" mass="61244">MGKTLGHHVAKRLVELGCDQFFCVPGDYNLMLIDTFVDTPGLKMINTTNELNAGYAADGYARVKGIGCVMVTFTVGGLSVINAVAGAYSESLPLIVITGGPNSNDYGTSRILHHTTGLPNFHQEAACFKEVTAAQVEIYNLDSAKLDVDAAIAMAIKEQKPVYINICCNLAAVDHPSFSEEPVPFYLIPKPSNPDSLEAAITAAAAFLDKAVKPVLVGGVKLRQGKAQAQFKLLAEKSGMPVAVMPNAKGMYPEDAPGFMGTYWGQISSAYCAEIVESSDAYLFAGPIFNDYTSVGYSLLIKREKMVEVQPWHVTIGGYKTFTCVSMGDFLKGLAARMQPNDTAFRNHERMFLQAPEVPKAKEGAPLRTNSLFKHVQAMLAPESLLIAETGDSWFNCQKLKLPPGCGYEFQCQYGSIGWSVGATLGSALALQGKKRVISCIGDGSFQVTATDLSTIMRYETNPLIFLINNGGYTIEVEIHDGPYNVIKNWDYVALCNAMSNGDGKGWATRVSTEEELIAALNTATSEKADQLCLLECMVHKDDCSRELLEWGSRVAAANGRPANPQ</sequence>
<dbReference type="EC" id="4.1.1.1" evidence="6"/>
<feature type="domain" description="Thiamine pyrophosphate enzyme TPP-binding" evidence="15">
    <location>
        <begin position="413"/>
        <end position="536"/>
    </location>
</feature>
<dbReference type="GO" id="GO:0000949">
    <property type="term" value="P:aromatic amino acid family catabolic process to alcohol via Ehrlich pathway"/>
    <property type="evidence" value="ECO:0007669"/>
    <property type="project" value="TreeGrafter"/>
</dbReference>
<comment type="catalytic activity">
    <reaction evidence="1">
        <text>a 2-oxocarboxylate + H(+) = an aldehyde + CO2</text>
        <dbReference type="Rhea" id="RHEA:11628"/>
        <dbReference type="ChEBI" id="CHEBI:15378"/>
        <dbReference type="ChEBI" id="CHEBI:16526"/>
        <dbReference type="ChEBI" id="CHEBI:17478"/>
        <dbReference type="ChEBI" id="CHEBI:35179"/>
        <dbReference type="EC" id="4.1.1.1"/>
    </reaction>
</comment>
<comment type="cofactor">
    <cofactor evidence="3">
        <name>thiamine diphosphate</name>
        <dbReference type="ChEBI" id="CHEBI:58937"/>
    </cofactor>
</comment>
<dbReference type="FunFam" id="3.40.50.970:FF:000024">
    <property type="entry name" value="Pyruvate decarboxylase isozyme"/>
    <property type="match status" value="1"/>
</dbReference>
<organism evidence="17 18">
    <name type="scientific">Apatococcus fuscideae</name>
    <dbReference type="NCBI Taxonomy" id="2026836"/>
    <lineage>
        <taxon>Eukaryota</taxon>
        <taxon>Viridiplantae</taxon>
        <taxon>Chlorophyta</taxon>
        <taxon>core chlorophytes</taxon>
        <taxon>Trebouxiophyceae</taxon>
        <taxon>Chlorellales</taxon>
        <taxon>Chlorellaceae</taxon>
        <taxon>Apatococcus</taxon>
    </lineage>
</organism>
<dbReference type="InterPro" id="IPR047214">
    <property type="entry name" value="TPP_PDC_IPDC"/>
</dbReference>
<evidence type="ECO:0000256" key="10">
    <source>
        <dbReference type="ARBA" id="ARBA00023052"/>
    </source>
</evidence>
<feature type="domain" description="Thiamine pyrophosphate enzyme N-terminal TPP-binding" evidence="16">
    <location>
        <begin position="4"/>
        <end position="113"/>
    </location>
</feature>
<dbReference type="Pfam" id="PF00205">
    <property type="entry name" value="TPP_enzyme_M"/>
    <property type="match status" value="1"/>
</dbReference>
<comment type="cofactor">
    <cofactor evidence="2">
        <name>a metal cation</name>
        <dbReference type="ChEBI" id="CHEBI:25213"/>
    </cofactor>
</comment>
<feature type="binding site" evidence="12">
    <location>
        <position position="472"/>
    </location>
    <ligand>
        <name>Mg(2+)</name>
        <dbReference type="ChEBI" id="CHEBI:18420"/>
    </ligand>
</feature>
<dbReference type="GO" id="GO:0030976">
    <property type="term" value="F:thiamine pyrophosphate binding"/>
    <property type="evidence" value="ECO:0007669"/>
    <property type="project" value="InterPro"/>
</dbReference>
<feature type="binding site" evidence="12">
    <location>
        <position position="443"/>
    </location>
    <ligand>
        <name>Mg(2+)</name>
        <dbReference type="ChEBI" id="CHEBI:18420"/>
    </ligand>
</feature>
<dbReference type="Proteomes" id="UP001485043">
    <property type="component" value="Unassembled WGS sequence"/>
</dbReference>
<evidence type="ECO:0000259" key="15">
    <source>
        <dbReference type="Pfam" id="PF02775"/>
    </source>
</evidence>
<evidence type="ECO:0000313" key="18">
    <source>
        <dbReference type="Proteomes" id="UP001485043"/>
    </source>
</evidence>
<dbReference type="Gene3D" id="3.40.50.1220">
    <property type="entry name" value="TPP-binding domain"/>
    <property type="match status" value="1"/>
</dbReference>
<keyword evidence="10 13" id="KW-0786">Thiamine pyrophosphate</keyword>
<dbReference type="GO" id="GO:0000287">
    <property type="term" value="F:magnesium ion binding"/>
    <property type="evidence" value="ECO:0007669"/>
    <property type="project" value="InterPro"/>
</dbReference>